<dbReference type="GO" id="GO:0016747">
    <property type="term" value="F:acyltransferase activity, transferring groups other than amino-acyl groups"/>
    <property type="evidence" value="ECO:0007669"/>
    <property type="project" value="InterPro"/>
</dbReference>
<dbReference type="SUPFAM" id="SSF55729">
    <property type="entry name" value="Acyl-CoA N-acyltransferases (Nat)"/>
    <property type="match status" value="1"/>
</dbReference>
<feature type="domain" description="N-acetyltransferase" evidence="3">
    <location>
        <begin position="1"/>
        <end position="85"/>
    </location>
</feature>
<name>A0A1I4DDX1_9PSEU</name>
<dbReference type="InterPro" id="IPR000182">
    <property type="entry name" value="GNAT_dom"/>
</dbReference>
<evidence type="ECO:0000259" key="3">
    <source>
        <dbReference type="PROSITE" id="PS51186"/>
    </source>
</evidence>
<dbReference type="EMBL" id="FORP01000043">
    <property type="protein sequence ID" value="SFK90296.1"/>
    <property type="molecule type" value="Genomic_DNA"/>
</dbReference>
<dbReference type="Pfam" id="PF00583">
    <property type="entry name" value="Acetyltransf_1"/>
    <property type="match status" value="1"/>
</dbReference>
<dbReference type="STRING" id="115433.SAMN05421835_14330"/>
<dbReference type="InterPro" id="IPR016181">
    <property type="entry name" value="Acyl_CoA_acyltransferase"/>
</dbReference>
<dbReference type="PROSITE" id="PS51186">
    <property type="entry name" value="GNAT"/>
    <property type="match status" value="1"/>
</dbReference>
<evidence type="ECO:0000256" key="2">
    <source>
        <dbReference type="ARBA" id="ARBA00023315"/>
    </source>
</evidence>
<dbReference type="AlphaFoldDB" id="A0A1I4DDX1"/>
<dbReference type="PANTHER" id="PTHR43877">
    <property type="entry name" value="AMINOALKYLPHOSPHONATE N-ACETYLTRANSFERASE-RELATED-RELATED"/>
    <property type="match status" value="1"/>
</dbReference>
<reference evidence="4 5" key="1">
    <citation type="submission" date="2016-10" db="EMBL/GenBank/DDBJ databases">
        <authorList>
            <person name="de Groot N.N."/>
        </authorList>
    </citation>
    <scope>NUCLEOTIDE SEQUENCE [LARGE SCALE GENOMIC DNA]</scope>
    <source>
        <strain evidence="4 5">DSM 44468</strain>
    </source>
</reference>
<dbReference type="Proteomes" id="UP000199025">
    <property type="component" value="Unassembled WGS sequence"/>
</dbReference>
<keyword evidence="1 4" id="KW-0808">Transferase</keyword>
<keyword evidence="5" id="KW-1185">Reference proteome</keyword>
<protein>
    <submittedName>
        <fullName evidence="4">Acetyltransferase (GNAT) family protein</fullName>
    </submittedName>
</protein>
<organism evidence="4 5">
    <name type="scientific">Amycolatopsis sacchari</name>
    <dbReference type="NCBI Taxonomy" id="115433"/>
    <lineage>
        <taxon>Bacteria</taxon>
        <taxon>Bacillati</taxon>
        <taxon>Actinomycetota</taxon>
        <taxon>Actinomycetes</taxon>
        <taxon>Pseudonocardiales</taxon>
        <taxon>Pseudonocardiaceae</taxon>
        <taxon>Amycolatopsis</taxon>
    </lineage>
</organism>
<dbReference type="InterPro" id="IPR050832">
    <property type="entry name" value="Bact_Acetyltransf"/>
</dbReference>
<sequence length="88" mass="9718">MASGLRLPDDVVEVRSVWVSPHARGHRVGDRLLEAVEQWARGQGAVAVRLFVLAGNERAIALYRRHGFVAAGESGAELRMRKTLRFPA</sequence>
<accession>A0A1I4DDX1</accession>
<evidence type="ECO:0000313" key="5">
    <source>
        <dbReference type="Proteomes" id="UP000199025"/>
    </source>
</evidence>
<proteinExistence type="predicted"/>
<gene>
    <name evidence="4" type="ORF">SAMN05421835_14330</name>
</gene>
<dbReference type="Gene3D" id="3.40.630.30">
    <property type="match status" value="1"/>
</dbReference>
<keyword evidence="2" id="KW-0012">Acyltransferase</keyword>
<evidence type="ECO:0000256" key="1">
    <source>
        <dbReference type="ARBA" id="ARBA00022679"/>
    </source>
</evidence>
<evidence type="ECO:0000313" key="4">
    <source>
        <dbReference type="EMBL" id="SFK90296.1"/>
    </source>
</evidence>
<dbReference type="PANTHER" id="PTHR43877:SF2">
    <property type="entry name" value="AMINOALKYLPHOSPHONATE N-ACETYLTRANSFERASE-RELATED"/>
    <property type="match status" value="1"/>
</dbReference>
<dbReference type="CDD" id="cd04301">
    <property type="entry name" value="NAT_SF"/>
    <property type="match status" value="1"/>
</dbReference>